<protein>
    <submittedName>
        <fullName evidence="2">Uncharacterized protein</fullName>
    </submittedName>
</protein>
<accession>A0A0F9SGH7</accession>
<comment type="caution">
    <text evidence="2">The sequence shown here is derived from an EMBL/GenBank/DDBJ whole genome shotgun (WGS) entry which is preliminary data.</text>
</comment>
<dbReference type="AlphaFoldDB" id="A0A0F9SGH7"/>
<gene>
    <name evidence="2" type="ORF">LCGC14_0474540</name>
</gene>
<proteinExistence type="predicted"/>
<sequence length="36" mass="3885">MKSMSYDIPIQRRDTFPLGPPVKARHGQACSPGGGK</sequence>
<dbReference type="EMBL" id="LAZR01000509">
    <property type="protein sequence ID" value="KKN66164.1"/>
    <property type="molecule type" value="Genomic_DNA"/>
</dbReference>
<organism evidence="2">
    <name type="scientific">marine sediment metagenome</name>
    <dbReference type="NCBI Taxonomy" id="412755"/>
    <lineage>
        <taxon>unclassified sequences</taxon>
        <taxon>metagenomes</taxon>
        <taxon>ecological metagenomes</taxon>
    </lineage>
</organism>
<evidence type="ECO:0000256" key="1">
    <source>
        <dbReference type="SAM" id="MobiDB-lite"/>
    </source>
</evidence>
<name>A0A0F9SGH7_9ZZZZ</name>
<evidence type="ECO:0000313" key="2">
    <source>
        <dbReference type="EMBL" id="KKN66164.1"/>
    </source>
</evidence>
<reference evidence="2" key="1">
    <citation type="journal article" date="2015" name="Nature">
        <title>Complex archaea that bridge the gap between prokaryotes and eukaryotes.</title>
        <authorList>
            <person name="Spang A."/>
            <person name="Saw J.H."/>
            <person name="Jorgensen S.L."/>
            <person name="Zaremba-Niedzwiedzka K."/>
            <person name="Martijn J."/>
            <person name="Lind A.E."/>
            <person name="van Eijk R."/>
            <person name="Schleper C."/>
            <person name="Guy L."/>
            <person name="Ettema T.J."/>
        </authorList>
    </citation>
    <scope>NUCLEOTIDE SEQUENCE</scope>
</reference>
<feature type="region of interest" description="Disordered" evidence="1">
    <location>
        <begin position="1"/>
        <end position="36"/>
    </location>
</feature>